<comment type="caution">
    <text evidence="1">The sequence shown here is derived from an EMBL/GenBank/DDBJ whole genome shotgun (WGS) entry which is preliminary data.</text>
</comment>
<dbReference type="Proteomes" id="UP000547973">
    <property type="component" value="Unassembled WGS sequence"/>
</dbReference>
<proteinExistence type="predicted"/>
<sequence length="316" mass="31107">MSGRIVAGALVATALGVGVVVGLAAPRSQQAENTSATTTAQVAQMEADMATRDKWLAAIGDAAVTRRIDGMRVALLITDGTPAQTVDQVTSALEQGGATVEATGRLGADWWDPTKSSFRGELATQMSASIVGVEGLGATDVLEHAIVQAMVPGAQPGGTAKSAGSDATGASTVAEGVPNQAVLLEVLNRANILTLDHPATGGVDALVIVTAEGPKGAGAAVNAAATVWEQYLGATEIVVGGEAAGGSGATSDSIPATASDAIAAAADTPESTRPSVVVISEPKITAAEIVMGLKEQDSGGSGTYGTAAGLDIVAVP</sequence>
<dbReference type="RefSeq" id="WP_179397995.1">
    <property type="nucleotide sequence ID" value="NZ_JACBZO010000001.1"/>
</dbReference>
<gene>
    <name evidence="1" type="ORF">BKA03_001745</name>
</gene>
<accession>A0A7Z0CHM3</accession>
<dbReference type="Pfam" id="PF11382">
    <property type="entry name" value="MctB"/>
    <property type="match status" value="1"/>
</dbReference>
<dbReference type="GO" id="GO:0055070">
    <property type="term" value="P:copper ion homeostasis"/>
    <property type="evidence" value="ECO:0007669"/>
    <property type="project" value="InterPro"/>
</dbReference>
<evidence type="ECO:0008006" key="3">
    <source>
        <dbReference type="Google" id="ProtNLM"/>
    </source>
</evidence>
<protein>
    <recommendedName>
        <fullName evidence="3">Copper transport outer membrane protein, MctB</fullName>
    </recommendedName>
</protein>
<evidence type="ECO:0000313" key="2">
    <source>
        <dbReference type="Proteomes" id="UP000547973"/>
    </source>
</evidence>
<keyword evidence="2" id="KW-1185">Reference proteome</keyword>
<dbReference type="GO" id="GO:0016020">
    <property type="term" value="C:membrane"/>
    <property type="evidence" value="ECO:0007669"/>
    <property type="project" value="InterPro"/>
</dbReference>
<name>A0A7Z0CHM3_9MICO</name>
<dbReference type="EMBL" id="JACBZO010000001">
    <property type="protein sequence ID" value="NYI41626.1"/>
    <property type="molecule type" value="Genomic_DNA"/>
</dbReference>
<organism evidence="1 2">
    <name type="scientific">Demequina lutea</name>
    <dbReference type="NCBI Taxonomy" id="431489"/>
    <lineage>
        <taxon>Bacteria</taxon>
        <taxon>Bacillati</taxon>
        <taxon>Actinomycetota</taxon>
        <taxon>Actinomycetes</taxon>
        <taxon>Micrococcales</taxon>
        <taxon>Demequinaceae</taxon>
        <taxon>Demequina</taxon>
    </lineage>
</organism>
<reference evidence="1 2" key="1">
    <citation type="submission" date="2020-07" db="EMBL/GenBank/DDBJ databases">
        <title>Sequencing the genomes of 1000 actinobacteria strains.</title>
        <authorList>
            <person name="Klenk H.-P."/>
        </authorList>
    </citation>
    <scope>NUCLEOTIDE SEQUENCE [LARGE SCALE GENOMIC DNA]</scope>
    <source>
        <strain evidence="1 2">DSM 19970</strain>
    </source>
</reference>
<dbReference type="AlphaFoldDB" id="A0A7Z0CHM3"/>
<dbReference type="InterPro" id="IPR021522">
    <property type="entry name" value="MctB"/>
</dbReference>
<evidence type="ECO:0000313" key="1">
    <source>
        <dbReference type="EMBL" id="NYI41626.1"/>
    </source>
</evidence>